<protein>
    <recommendedName>
        <fullName evidence="3">F-box domain-containing protein</fullName>
    </recommendedName>
</protein>
<accession>A0A1L7WVF0</accession>
<dbReference type="EMBL" id="FJOG01000008">
    <property type="protein sequence ID" value="CZR56766.1"/>
    <property type="molecule type" value="Genomic_DNA"/>
</dbReference>
<gene>
    <name evidence="1" type="ORF">PAC_06655</name>
</gene>
<name>A0A1L7WVF0_9HELO</name>
<sequence length="223" mass="26059">MEQSPADKVKTQLVDIPAEILAMIVTQMDLCTAVCFGLAHRTTYNAFKLVHPGPIHLDTMRPDAPPVDHLRRCYAFSTTARDQQIFDRYKTFGRFKRFGSYVIKAASTESTRPPRTGDDFYLRHQSSLIPSPFDKSYKGWKESIVESIIADMKHWYNRDGWWDFWREHTRVFEKNHGDNIFSQNEMVLTEAADGHPWPTIDNNSKQARITAYMMRRHLQPYAR</sequence>
<organism evidence="1 2">
    <name type="scientific">Phialocephala subalpina</name>
    <dbReference type="NCBI Taxonomy" id="576137"/>
    <lineage>
        <taxon>Eukaryota</taxon>
        <taxon>Fungi</taxon>
        <taxon>Dikarya</taxon>
        <taxon>Ascomycota</taxon>
        <taxon>Pezizomycotina</taxon>
        <taxon>Leotiomycetes</taxon>
        <taxon>Helotiales</taxon>
        <taxon>Mollisiaceae</taxon>
        <taxon>Phialocephala</taxon>
        <taxon>Phialocephala fortinii species complex</taxon>
    </lineage>
</organism>
<evidence type="ECO:0000313" key="1">
    <source>
        <dbReference type="EMBL" id="CZR56766.1"/>
    </source>
</evidence>
<dbReference type="Proteomes" id="UP000184330">
    <property type="component" value="Unassembled WGS sequence"/>
</dbReference>
<reference evidence="1 2" key="1">
    <citation type="submission" date="2016-03" db="EMBL/GenBank/DDBJ databases">
        <authorList>
            <person name="Ploux O."/>
        </authorList>
    </citation>
    <scope>NUCLEOTIDE SEQUENCE [LARGE SCALE GENOMIC DNA]</scope>
    <source>
        <strain evidence="1 2">UAMH 11012</strain>
    </source>
</reference>
<evidence type="ECO:0000313" key="2">
    <source>
        <dbReference type="Proteomes" id="UP000184330"/>
    </source>
</evidence>
<dbReference type="AlphaFoldDB" id="A0A1L7WVF0"/>
<keyword evidence="2" id="KW-1185">Reference proteome</keyword>
<evidence type="ECO:0008006" key="3">
    <source>
        <dbReference type="Google" id="ProtNLM"/>
    </source>
</evidence>
<proteinExistence type="predicted"/>
<dbReference type="OrthoDB" id="10399993at2759"/>